<feature type="region of interest" description="Disordered" evidence="3">
    <location>
        <begin position="128"/>
        <end position="153"/>
    </location>
</feature>
<keyword evidence="6" id="KW-1185">Reference proteome</keyword>
<dbReference type="PANTHER" id="PTHR22741">
    <property type="entry name" value="P140CAP/SNIP-RELATED"/>
    <property type="match status" value="1"/>
</dbReference>
<dbReference type="STRING" id="500485.B6H938"/>
<evidence type="ECO:0000256" key="3">
    <source>
        <dbReference type="SAM" id="MobiDB-lite"/>
    </source>
</evidence>
<dbReference type="EMBL" id="AM920431">
    <property type="protein sequence ID" value="CAP93008.1"/>
    <property type="molecule type" value="Genomic_DNA"/>
</dbReference>
<dbReference type="PANTHER" id="PTHR22741:SF10">
    <property type="entry name" value="COILED-COIL DOMAIN-CONTAINING PROTEIN CG32809"/>
    <property type="match status" value="1"/>
</dbReference>
<protein>
    <submittedName>
        <fullName evidence="5">Pc16g03380 protein</fullName>
    </submittedName>
</protein>
<dbReference type="OMA" id="WSRKQAS"/>
<evidence type="ECO:0000256" key="1">
    <source>
        <dbReference type="ARBA" id="ARBA00023054"/>
    </source>
</evidence>
<feature type="compositionally biased region" description="Polar residues" evidence="3">
    <location>
        <begin position="170"/>
        <end position="180"/>
    </location>
</feature>
<evidence type="ECO:0000313" key="5">
    <source>
        <dbReference type="EMBL" id="CAP93008.1"/>
    </source>
</evidence>
<dbReference type="Pfam" id="PF03915">
    <property type="entry name" value="AIP3"/>
    <property type="match status" value="1"/>
</dbReference>
<feature type="region of interest" description="Disordered" evidence="3">
    <location>
        <begin position="868"/>
        <end position="954"/>
    </location>
</feature>
<dbReference type="InterPro" id="IPR005613">
    <property type="entry name" value="AIP3_C"/>
</dbReference>
<feature type="compositionally biased region" description="Low complexity" evidence="3">
    <location>
        <begin position="1"/>
        <end position="21"/>
    </location>
</feature>
<dbReference type="eggNOG" id="ENOG502QS95">
    <property type="taxonomic scope" value="Eukaryota"/>
</dbReference>
<dbReference type="InterPro" id="IPR051825">
    <property type="entry name" value="SRCIN1"/>
</dbReference>
<name>B6H938_PENRW</name>
<gene>
    <name evidence="5" type="ORF">Pc16g03380</name>
    <name evidence="5" type="ORF">PCH_Pc16g03380</name>
</gene>
<dbReference type="InterPro" id="IPR056279">
    <property type="entry name" value="Aip3p_Bud6_N"/>
</dbReference>
<feature type="domain" description="Actin interacting protein 3 C-terminal" evidence="4">
    <location>
        <begin position="424"/>
        <end position="860"/>
    </location>
</feature>
<feature type="region of interest" description="Disordered" evidence="3">
    <location>
        <begin position="379"/>
        <end position="398"/>
    </location>
</feature>
<feature type="compositionally biased region" description="Polar residues" evidence="3">
    <location>
        <begin position="203"/>
        <end position="213"/>
    </location>
</feature>
<dbReference type="GO" id="GO:0005519">
    <property type="term" value="F:cytoskeletal regulatory protein binding"/>
    <property type="evidence" value="ECO:0007669"/>
    <property type="project" value="InterPro"/>
</dbReference>
<dbReference type="GO" id="GO:0030010">
    <property type="term" value="P:establishment of cell polarity"/>
    <property type="evidence" value="ECO:0007669"/>
    <property type="project" value="TreeGrafter"/>
</dbReference>
<feature type="compositionally biased region" description="Basic and acidic residues" evidence="3">
    <location>
        <begin position="217"/>
        <end position="227"/>
    </location>
</feature>
<feature type="region of interest" description="Disordered" evidence="3">
    <location>
        <begin position="1"/>
        <end position="22"/>
    </location>
</feature>
<dbReference type="Proteomes" id="UP000000724">
    <property type="component" value="Contig Pc00c16"/>
</dbReference>
<dbReference type="HOGENOM" id="CLU_005287_0_0_1"/>
<accession>B6H938</accession>
<dbReference type="Pfam" id="PF23153">
    <property type="entry name" value="Aip3p_Bud6_N"/>
    <property type="match status" value="1"/>
</dbReference>
<feature type="coiled-coil region" evidence="2">
    <location>
        <begin position="728"/>
        <end position="755"/>
    </location>
</feature>
<dbReference type="BioCyc" id="PCHR:PC16G03380-MONOMER"/>
<proteinExistence type="predicted"/>
<dbReference type="GO" id="GO:0051286">
    <property type="term" value="C:cell tip"/>
    <property type="evidence" value="ECO:0007669"/>
    <property type="project" value="TreeGrafter"/>
</dbReference>
<evidence type="ECO:0000256" key="2">
    <source>
        <dbReference type="SAM" id="Coils"/>
    </source>
</evidence>
<dbReference type="SMART" id="SM00806">
    <property type="entry name" value="AIP3"/>
    <property type="match status" value="1"/>
</dbReference>
<sequence length="954" mass="104464">MASQQSGRSSSASSRSQSSKSQIEKSVTHLLVATKQLLETLTQWSRKQASENDVSDVYVRLGYEFNLACRAFSAIGVDTSDLGPVPDLLRTILEDTLSQDASSQSLDRYLPRIRDIIINLLKGLKKKQARLRSRHQREDGRPVPGRQASAGSIASGQAIGQLYDEAAASTMPSTAQSTSQSPRRSNRRYGSGGSLEDQPAIARTSSAPSTSEPRANFTERETSRREAQQMLSQPTPFDNDTTPRANAPNNTAPSTYITPTGFSAPPPPPPPKEDDALGALQRSGELERRASRRFSAYQIQKHLGTSTNGVPVLPTQNSPIPNRGRDVRESLNAVRLRGSFAHTRQRSNNRLQEAAKMEATIVPPPIIPVPQEKPTLEDAFEPAKPTPQTPKGDSFGPSAEVGTPLSAIQFATEQPSPGKELTLFLQYKSKIKKYVLPEGIAELTIGRLQLAFIEKFAWNTHDNGVDLPEIYIQDPISGIRHELEDLADVKDRSVLVLNVDNLDEVKKHFDDSLGSVRLLVEGVKETLSGQGNIIQRVSDRQLEAAKEIARLAASPPANSAPAAIGGNSKASIAGSGSQIAELQSLRRDLAVLRQTYSNFTADITGSMSAVRAKASKVRTAADDVATPSYEGDAGRARVNTGKKELAAESERLVARVDDLQDLVEDLRKDVVTRGVRPLPRQLEGVSRDISMVMKEIKKMQDFLGREKPIWTKIWEKELQLVCEERDQLTMQEDLAADLQDDLEKATQTFALVEQATKEQVLTNATGGTAVRAPSRTLGIDPTIDPMKAKDGVLGEVRALQPNHESRLEAIERAEKARKKELETRRIGLFQKELGAFVEEGKLKKSGGFEETERLRTAKDDRIRKEVWDRQQARNAEMEKAEAEAAAAQAAEQNKEGEGDDDQQEGEKEVTREDGDEAEEAAEKAEEPKSPSSDAAKPLPKSPEEDNGTSEQPSA</sequence>
<evidence type="ECO:0000259" key="4">
    <source>
        <dbReference type="SMART" id="SM00806"/>
    </source>
</evidence>
<dbReference type="AlphaFoldDB" id="B6H938"/>
<feature type="coiled-coil region" evidence="2">
    <location>
        <begin position="642"/>
        <end position="669"/>
    </location>
</feature>
<feature type="compositionally biased region" description="Polar residues" evidence="3">
    <location>
        <begin position="229"/>
        <end position="261"/>
    </location>
</feature>
<dbReference type="OrthoDB" id="783096at2759"/>
<organism evidence="5 6">
    <name type="scientific">Penicillium rubens (strain ATCC 28089 / DSM 1075 / NRRL 1951 / Wisconsin 54-1255)</name>
    <name type="common">Penicillium chrysogenum</name>
    <dbReference type="NCBI Taxonomy" id="500485"/>
    <lineage>
        <taxon>Eukaryota</taxon>
        <taxon>Fungi</taxon>
        <taxon>Dikarya</taxon>
        <taxon>Ascomycota</taxon>
        <taxon>Pezizomycotina</taxon>
        <taxon>Eurotiomycetes</taxon>
        <taxon>Eurotiomycetidae</taxon>
        <taxon>Eurotiales</taxon>
        <taxon>Aspergillaceae</taxon>
        <taxon>Penicillium</taxon>
        <taxon>Penicillium chrysogenum species complex</taxon>
    </lineage>
</organism>
<keyword evidence="1 2" id="KW-0175">Coiled coil</keyword>
<dbReference type="Gene3D" id="1.20.58.1540">
    <property type="entry name" value="Actin interacting protein 3, C-terminal domain"/>
    <property type="match status" value="1"/>
</dbReference>
<feature type="compositionally biased region" description="Basic and acidic residues" evidence="3">
    <location>
        <begin position="868"/>
        <end position="882"/>
    </location>
</feature>
<dbReference type="VEuPathDB" id="FungiDB:PCH_Pc16g03380"/>
<reference evidence="5 6" key="1">
    <citation type="journal article" date="2008" name="Nat. Biotechnol.">
        <title>Genome sequencing and analysis of the filamentous fungus Penicillium chrysogenum.</title>
        <authorList>
            <person name="van den Berg M.A."/>
            <person name="Albang R."/>
            <person name="Albermann K."/>
            <person name="Badger J.H."/>
            <person name="Daran J.-M."/>
            <person name="Driessen A.J.M."/>
            <person name="Garcia-Estrada C."/>
            <person name="Fedorova N.D."/>
            <person name="Harris D.M."/>
            <person name="Heijne W.H.M."/>
            <person name="Joardar V.S."/>
            <person name="Kiel J.A.K.W."/>
            <person name="Kovalchuk A."/>
            <person name="Martin J.F."/>
            <person name="Nierman W.C."/>
            <person name="Nijland J.G."/>
            <person name="Pronk J.T."/>
            <person name="Roubos J.A."/>
            <person name="van der Klei I.J."/>
            <person name="van Peij N.N.M.E."/>
            <person name="Veenhuis M."/>
            <person name="von Doehren H."/>
            <person name="Wagner C."/>
            <person name="Wortman J.R."/>
            <person name="Bovenberg R.A.L."/>
        </authorList>
    </citation>
    <scope>NUCLEOTIDE SEQUENCE [LARGE SCALE GENOMIC DNA]</scope>
    <source>
        <strain evidence="6">ATCC 28089 / DSM 1075 / NRRL 1951 / Wisconsin 54-1255</strain>
    </source>
</reference>
<feature type="region of interest" description="Disordered" evidence="3">
    <location>
        <begin position="168"/>
        <end position="277"/>
    </location>
</feature>
<evidence type="ECO:0000313" key="6">
    <source>
        <dbReference type="Proteomes" id="UP000000724"/>
    </source>
</evidence>
<dbReference type="InterPro" id="IPR022782">
    <property type="entry name" value="AIP3-like_C"/>
</dbReference>
<dbReference type="GO" id="GO:0005737">
    <property type="term" value="C:cytoplasm"/>
    <property type="evidence" value="ECO:0007669"/>
    <property type="project" value="TreeGrafter"/>
</dbReference>